<dbReference type="InterPro" id="IPR042104">
    <property type="entry name" value="PKS_dehydratase_sf"/>
</dbReference>
<feature type="active site" description="Proton acceptor; for dehydratase activity" evidence="1">
    <location>
        <position position="235"/>
    </location>
</feature>
<dbReference type="Pfam" id="PF14765">
    <property type="entry name" value="PS-DH"/>
    <property type="match status" value="1"/>
</dbReference>
<evidence type="ECO:0000313" key="3">
    <source>
        <dbReference type="EMBL" id="CAL8109975.1"/>
    </source>
</evidence>
<organism evidence="3 4">
    <name type="scientific">Orchesella dallaii</name>
    <dbReference type="NCBI Taxonomy" id="48710"/>
    <lineage>
        <taxon>Eukaryota</taxon>
        <taxon>Metazoa</taxon>
        <taxon>Ecdysozoa</taxon>
        <taxon>Arthropoda</taxon>
        <taxon>Hexapoda</taxon>
        <taxon>Collembola</taxon>
        <taxon>Entomobryomorpha</taxon>
        <taxon>Entomobryoidea</taxon>
        <taxon>Orchesellidae</taxon>
        <taxon>Orchesellinae</taxon>
        <taxon>Orchesella</taxon>
    </lineage>
</organism>
<feature type="region of interest" description="N-terminal hotdog fold" evidence="1">
    <location>
        <begin position="203"/>
        <end position="369"/>
    </location>
</feature>
<name>A0ABP1QS96_9HEXA</name>
<evidence type="ECO:0000259" key="2">
    <source>
        <dbReference type="PROSITE" id="PS52019"/>
    </source>
</evidence>
<dbReference type="PANTHER" id="PTHR11183">
    <property type="entry name" value="GLYCOGENIN SUBFAMILY MEMBER"/>
    <property type="match status" value="1"/>
</dbReference>
<dbReference type="InterPro" id="IPR029044">
    <property type="entry name" value="Nucleotide-diphossugar_trans"/>
</dbReference>
<comment type="caution">
    <text evidence="3">The sequence shown here is derived from an EMBL/GenBank/DDBJ whole genome shotgun (WGS) entry which is preliminary data.</text>
</comment>
<sequence>MVVHESQVWITSVIDDQEANKAVVLAASLRKVLTKRKIVVIFSPNISKDTRDLLRQKFDLTVLIDENKPDGVDAREFAKIFAFSFNVFSKCVYLSASTLVSTRSTCRLDHSRAVLVLQNCDEIFDKYNTSLTTFSNNENGVDVDTTSVFVFTPSSSYYNEMRKLFSNGQVWNATTSAKGSTERFSESFGKWLLNQNASSGFLEEKYNCHLSLMDEKEIYNGLQSDLVIINFIDVHPIEMADKLMENSITTLGIVESFVVNTWMQIYMEEFRMKTSCQSLEGLVHDFQVPRRPILLKDLKIEAPLGIDDSIPTLMQTIIDLVDNKDDDSATTAGYHVKVHHFHKSDDELSGSSHWVSHASAMYVPFVADDKIVNMANIDIKNIQQTWEISTTSSDLYRKLPEVGLRFGPTFQSLLNGWVSKSDQSFLTAVKVPEDVARYIAHPILIDAMIQASLLWSKSKDRLHKKLNVPVSIGEFTWLRSSDLEGRFIYCNKDDTDNIRAVLVDEVGTPLMTMSGVDFVETTASVVESMIHQQVSQSAEFWEEIWRHRPGPLECRFGHRKVEGQIFSNDVLKMALELNELGDEDQKAYEHLNKATVYLFINALYQLGWSIECGDSFTIEEIITKLGIASSFSNFIKFFVKCMIEEGYVVENSADSFMISSPLPTKANISAYLRVPTQEAPRADFKIIYEVGNKLSEILSEKTHALAVLFPDSQMTLADSFYETNHGIITRSSDLLLSSIIARCLETVANLKPQTKLRILEVGAGTAIPCYGGVHSNVIALASHDYYVDGIPGFLPEIWSAERVWIIFGDDSLLCKSLIGKLKNFGRQVIVLTTKESLAQLKQKDFLSQIVSMDVANKRSLEGAIYLWGLVSSEERDQTAIAEPYLYLCQYLTSVQKPSPRLITVTNGLCSVNESKYQNPAPSTLFGISKVLRTDTSISAKCIDVVSDEPLEEQINHIFTELWYQGPWGQVGIATDIELPGVRPLSTQQGLHALDVNIRANRIQTGVINVDSFSMLAKFCHGISKIDPIQ</sequence>
<dbReference type="Gene3D" id="3.40.50.720">
    <property type="entry name" value="NAD(P)-binding Rossmann-like Domain"/>
    <property type="match status" value="1"/>
</dbReference>
<dbReference type="PROSITE" id="PS52019">
    <property type="entry name" value="PKS_MFAS_DH"/>
    <property type="match status" value="1"/>
</dbReference>
<gene>
    <name evidence="3" type="ORF">ODALV1_LOCUS13863</name>
</gene>
<keyword evidence="4" id="KW-1185">Reference proteome</keyword>
<dbReference type="InterPro" id="IPR049551">
    <property type="entry name" value="PKS_DH_C"/>
</dbReference>
<feature type="region of interest" description="C-terminal hotdog fold" evidence="1">
    <location>
        <begin position="387"/>
        <end position="527"/>
    </location>
</feature>
<dbReference type="InterPro" id="IPR049900">
    <property type="entry name" value="PKS_mFAS_DH"/>
</dbReference>
<dbReference type="Proteomes" id="UP001642540">
    <property type="component" value="Unassembled WGS sequence"/>
</dbReference>
<dbReference type="InterPro" id="IPR036291">
    <property type="entry name" value="NAD(P)-bd_dom_sf"/>
</dbReference>
<evidence type="ECO:0000256" key="1">
    <source>
        <dbReference type="PROSITE-ProRule" id="PRU01363"/>
    </source>
</evidence>
<dbReference type="SUPFAM" id="SSF53448">
    <property type="entry name" value="Nucleotide-diphospho-sugar transferases"/>
    <property type="match status" value="1"/>
</dbReference>
<proteinExistence type="predicted"/>
<feature type="active site" description="Proton donor; for dehydratase activity" evidence="1">
    <location>
        <position position="446"/>
    </location>
</feature>
<feature type="domain" description="PKS/mFAS DH" evidence="2">
    <location>
        <begin position="203"/>
        <end position="527"/>
    </location>
</feature>
<protein>
    <recommendedName>
        <fullName evidence="2">PKS/mFAS DH domain-containing protein</fullName>
    </recommendedName>
</protein>
<evidence type="ECO:0000313" key="4">
    <source>
        <dbReference type="Proteomes" id="UP001642540"/>
    </source>
</evidence>
<accession>A0ABP1QS96</accession>
<dbReference type="Gene3D" id="3.90.550.10">
    <property type="entry name" value="Spore Coat Polysaccharide Biosynthesis Protein SpsA, Chain A"/>
    <property type="match status" value="1"/>
</dbReference>
<dbReference type="SUPFAM" id="SSF51735">
    <property type="entry name" value="NAD(P)-binding Rossmann-fold domains"/>
    <property type="match status" value="1"/>
</dbReference>
<dbReference type="EMBL" id="CAXLJM020000043">
    <property type="protein sequence ID" value="CAL8109975.1"/>
    <property type="molecule type" value="Genomic_DNA"/>
</dbReference>
<reference evidence="3 4" key="1">
    <citation type="submission" date="2024-08" db="EMBL/GenBank/DDBJ databases">
        <authorList>
            <person name="Cucini C."/>
            <person name="Frati F."/>
        </authorList>
    </citation>
    <scope>NUCLEOTIDE SEQUENCE [LARGE SCALE GENOMIC DNA]</scope>
</reference>
<dbReference type="InterPro" id="IPR050587">
    <property type="entry name" value="GNT1/Glycosyltrans_8"/>
</dbReference>
<dbReference type="Gene3D" id="3.10.129.110">
    <property type="entry name" value="Polyketide synthase dehydratase"/>
    <property type="match status" value="1"/>
</dbReference>